<dbReference type="Gene3D" id="2.40.50.100">
    <property type="match status" value="1"/>
</dbReference>
<evidence type="ECO:0000256" key="1">
    <source>
        <dbReference type="ARBA" id="ARBA00009477"/>
    </source>
</evidence>
<dbReference type="SUPFAM" id="SSF111369">
    <property type="entry name" value="HlyD-like secretion proteins"/>
    <property type="match status" value="1"/>
</dbReference>
<comment type="caution">
    <text evidence="5">The sequence shown here is derived from an EMBL/GenBank/DDBJ whole genome shotgun (WGS) entry which is preliminary data.</text>
</comment>
<organism evidence="5 6">
    <name type="scientific">Pseudothauera nasutitermitis</name>
    <dbReference type="NCBI Taxonomy" id="2565930"/>
    <lineage>
        <taxon>Bacteria</taxon>
        <taxon>Pseudomonadati</taxon>
        <taxon>Pseudomonadota</taxon>
        <taxon>Betaproteobacteria</taxon>
        <taxon>Rhodocyclales</taxon>
        <taxon>Zoogloeaceae</taxon>
        <taxon>Pseudothauera</taxon>
    </lineage>
</organism>
<dbReference type="NCBIfam" id="TIGR01730">
    <property type="entry name" value="RND_mfp"/>
    <property type="match status" value="1"/>
</dbReference>
<dbReference type="AlphaFoldDB" id="A0A4S4AQC2"/>
<dbReference type="InterPro" id="IPR058627">
    <property type="entry name" value="MdtA-like_C"/>
</dbReference>
<feature type="domain" description="CusB-like beta-barrel" evidence="3">
    <location>
        <begin position="205"/>
        <end position="277"/>
    </location>
</feature>
<feature type="coiled-coil region" evidence="2">
    <location>
        <begin position="103"/>
        <end position="161"/>
    </location>
</feature>
<dbReference type="RefSeq" id="WP_136350020.1">
    <property type="nucleotide sequence ID" value="NZ_SSOC01000008.1"/>
</dbReference>
<dbReference type="OrthoDB" id="9806939at2"/>
<keyword evidence="6" id="KW-1185">Reference proteome</keyword>
<evidence type="ECO:0000313" key="5">
    <source>
        <dbReference type="EMBL" id="THF61935.1"/>
    </source>
</evidence>
<evidence type="ECO:0000259" key="4">
    <source>
        <dbReference type="Pfam" id="PF25967"/>
    </source>
</evidence>
<proteinExistence type="inferred from homology"/>
<evidence type="ECO:0000256" key="2">
    <source>
        <dbReference type="SAM" id="Coils"/>
    </source>
</evidence>
<evidence type="ECO:0000313" key="6">
    <source>
        <dbReference type="Proteomes" id="UP000308430"/>
    </source>
</evidence>
<dbReference type="Proteomes" id="UP000308430">
    <property type="component" value="Unassembled WGS sequence"/>
</dbReference>
<name>A0A4S4AQC2_9RHOO</name>
<feature type="domain" description="Multidrug resistance protein MdtA-like C-terminal permuted SH3" evidence="4">
    <location>
        <begin position="281"/>
        <end position="339"/>
    </location>
</feature>
<accession>A0A4S4AQC2</accession>
<evidence type="ECO:0000259" key="3">
    <source>
        <dbReference type="Pfam" id="PF25954"/>
    </source>
</evidence>
<comment type="similarity">
    <text evidence="1">Belongs to the membrane fusion protein (MFP) (TC 8.A.1) family.</text>
</comment>
<reference evidence="5 6" key="1">
    <citation type="submission" date="2019-04" db="EMBL/GenBank/DDBJ databases">
        <title>Azoarcus nasutitermitis sp. nov. isolated from termite nest.</title>
        <authorList>
            <person name="Lin S.-Y."/>
            <person name="Hameed A."/>
            <person name="Hsu Y.-H."/>
            <person name="Young C.-C."/>
        </authorList>
    </citation>
    <scope>NUCLEOTIDE SEQUENCE [LARGE SCALE GENOMIC DNA]</scope>
    <source>
        <strain evidence="5 6">CC-YHH838</strain>
    </source>
</reference>
<protein>
    <submittedName>
        <fullName evidence="5">Efflux RND transporter periplasmic adaptor subunit</fullName>
    </submittedName>
</protein>
<dbReference type="Pfam" id="PF25954">
    <property type="entry name" value="Beta-barrel_RND_2"/>
    <property type="match status" value="1"/>
</dbReference>
<dbReference type="InterPro" id="IPR058792">
    <property type="entry name" value="Beta-barrel_RND_2"/>
</dbReference>
<sequence>MKHEWFAGMALVAALAGCSGPPPVEPAPRAVLVRTLGADAEAGLRMYAGEVRARVENDLGFRIGGKLVERKVDVGDAVRAGDLLARLDAADVALAAAAAVARVEAARADLVLARSELKRNEELHVRGFISASALDARRTAVEAAEAAERAARAQADSAANQTAYAELRAVEAGVVTAVMAEPGSVLAAGQAVVRFARPSEREVLIHVPESRVANLRAGMPATVLPLAGAARPYAAQVREIAPAADAATRSFAVRVAVPEADDGLPLGASARVAFAGQAAGALRIPLAALTERGGQPAVWVVDDGQRVRPLAVEVGEYAEDGVEVLAGLPADARLVVAGVHLLVEGEAVRAVDERAPASLDVRR</sequence>
<dbReference type="Pfam" id="PF25967">
    <property type="entry name" value="RND-MFP_C"/>
    <property type="match status" value="1"/>
</dbReference>
<dbReference type="InterPro" id="IPR006143">
    <property type="entry name" value="RND_pump_MFP"/>
</dbReference>
<dbReference type="Gene3D" id="1.10.287.470">
    <property type="entry name" value="Helix hairpin bin"/>
    <property type="match status" value="1"/>
</dbReference>
<dbReference type="PANTHER" id="PTHR30469">
    <property type="entry name" value="MULTIDRUG RESISTANCE PROTEIN MDTA"/>
    <property type="match status" value="1"/>
</dbReference>
<dbReference type="PROSITE" id="PS51257">
    <property type="entry name" value="PROKAR_LIPOPROTEIN"/>
    <property type="match status" value="1"/>
</dbReference>
<gene>
    <name evidence="5" type="ORF">E6C76_19975</name>
</gene>
<dbReference type="GO" id="GO:0015562">
    <property type="term" value="F:efflux transmembrane transporter activity"/>
    <property type="evidence" value="ECO:0007669"/>
    <property type="project" value="TreeGrafter"/>
</dbReference>
<keyword evidence="2" id="KW-0175">Coiled coil</keyword>
<dbReference type="EMBL" id="SSOC01000008">
    <property type="protein sequence ID" value="THF61935.1"/>
    <property type="molecule type" value="Genomic_DNA"/>
</dbReference>
<dbReference type="Gene3D" id="2.40.30.170">
    <property type="match status" value="1"/>
</dbReference>
<dbReference type="Gene3D" id="2.40.420.20">
    <property type="match status" value="1"/>
</dbReference>
<dbReference type="PANTHER" id="PTHR30469:SF18">
    <property type="entry name" value="RESISTANCE-NODULATION-CELL DIVISION (RND) EFFLUX MEMBRANE FUSION PROTEIN-RELATED"/>
    <property type="match status" value="1"/>
</dbReference>
<dbReference type="GO" id="GO:1990281">
    <property type="term" value="C:efflux pump complex"/>
    <property type="evidence" value="ECO:0007669"/>
    <property type="project" value="TreeGrafter"/>
</dbReference>